<name>A0A7Y0L761_9FIRM</name>
<evidence type="ECO:0000256" key="1">
    <source>
        <dbReference type="SAM" id="MobiDB-lite"/>
    </source>
</evidence>
<dbReference type="RefSeq" id="WP_169101725.1">
    <property type="nucleotide sequence ID" value="NZ_JABBVZ010000077.1"/>
</dbReference>
<accession>A0A7Y0L761</accession>
<evidence type="ECO:0000313" key="2">
    <source>
        <dbReference type="EMBL" id="NMP23996.1"/>
    </source>
</evidence>
<sequence length="272" mass="28456">MKARYFVAIGGVIVVGGVGLVMTQAHPHPVSAPSTVHHHHHQKPKAPPPPKTKAPTKPKPKAPPIPKNAPTIPVSGSAAGSVTASFTAVTHKAPPVALQVVTLPWAKDTQWAVEPLGMSMNGEPSTSPTLWFGEKTGSGRWYWIPTTLPGEPPSALPPAIRESIIMAYSLHLGESGPTDTVGNITWAGLQGKVADPEGWTLSTAPANASPLFQPTVGLTLFQQSYTGQFSGYYGLEAAFDAHNAPAGLHGLVGFVSRMGSLNTIVETPPSLL</sequence>
<keyword evidence="3" id="KW-1185">Reference proteome</keyword>
<proteinExistence type="predicted"/>
<feature type="compositionally biased region" description="Low complexity" evidence="1">
    <location>
        <begin position="68"/>
        <end position="77"/>
    </location>
</feature>
<reference evidence="2 3" key="1">
    <citation type="submission" date="2020-04" db="EMBL/GenBank/DDBJ databases">
        <authorList>
            <person name="Zhang R."/>
            <person name="Schippers A."/>
        </authorList>
    </citation>
    <scope>NUCLEOTIDE SEQUENCE [LARGE SCALE GENOMIC DNA]</scope>
    <source>
        <strain evidence="2 3">DSM 109850</strain>
    </source>
</reference>
<dbReference type="Proteomes" id="UP000533476">
    <property type="component" value="Unassembled WGS sequence"/>
</dbReference>
<dbReference type="EMBL" id="JABBVZ010000077">
    <property type="protein sequence ID" value="NMP23996.1"/>
    <property type="molecule type" value="Genomic_DNA"/>
</dbReference>
<organism evidence="2 3">
    <name type="scientific">Sulfobacillus harzensis</name>
    <dbReference type="NCBI Taxonomy" id="2729629"/>
    <lineage>
        <taxon>Bacteria</taxon>
        <taxon>Bacillati</taxon>
        <taxon>Bacillota</taxon>
        <taxon>Clostridia</taxon>
        <taxon>Eubacteriales</taxon>
        <taxon>Clostridiales Family XVII. Incertae Sedis</taxon>
        <taxon>Sulfobacillus</taxon>
    </lineage>
</organism>
<dbReference type="AlphaFoldDB" id="A0A7Y0L761"/>
<feature type="region of interest" description="Disordered" evidence="1">
    <location>
        <begin position="29"/>
        <end position="77"/>
    </location>
</feature>
<gene>
    <name evidence="2" type="ORF">HIJ39_16815</name>
</gene>
<comment type="caution">
    <text evidence="2">The sequence shown here is derived from an EMBL/GenBank/DDBJ whole genome shotgun (WGS) entry which is preliminary data.</text>
</comment>
<protein>
    <submittedName>
        <fullName evidence="2">Uncharacterized protein</fullName>
    </submittedName>
</protein>
<evidence type="ECO:0000313" key="3">
    <source>
        <dbReference type="Proteomes" id="UP000533476"/>
    </source>
</evidence>